<dbReference type="eggNOG" id="ENOG5030D21">
    <property type="taxonomic scope" value="Bacteria"/>
</dbReference>
<dbReference type="Proteomes" id="UP000077856">
    <property type="component" value="Chromosome"/>
</dbReference>
<protein>
    <recommendedName>
        <fullName evidence="4">YrhC-like protein</fullName>
    </recommendedName>
</protein>
<keyword evidence="1" id="KW-1133">Transmembrane helix</keyword>
<name>A0A160MFC4_9BACI</name>
<feature type="transmembrane region" description="Helical" evidence="1">
    <location>
        <begin position="45"/>
        <end position="65"/>
    </location>
</feature>
<accession>A0A160MFC4</accession>
<dbReference type="RefSeq" id="WP_009333048.1">
    <property type="nucleotide sequence ID" value="NZ_CP015506.1"/>
</dbReference>
<keyword evidence="1" id="KW-0812">Transmembrane</keyword>
<dbReference type="KEGG" id="bon:A361_21330"/>
<keyword evidence="1" id="KW-0472">Membrane</keyword>
<evidence type="ECO:0008006" key="4">
    <source>
        <dbReference type="Google" id="ProtNLM"/>
    </source>
</evidence>
<gene>
    <name evidence="2" type="ORF">A361_21330</name>
</gene>
<dbReference type="InterPro" id="IPR025418">
    <property type="entry name" value="YrhC-like"/>
</dbReference>
<dbReference type="EMBL" id="CP015506">
    <property type="protein sequence ID" value="AND41594.1"/>
    <property type="molecule type" value="Genomic_DNA"/>
</dbReference>
<evidence type="ECO:0000313" key="3">
    <source>
        <dbReference type="Proteomes" id="UP000077856"/>
    </source>
</evidence>
<evidence type="ECO:0000313" key="2">
    <source>
        <dbReference type="EMBL" id="AND41594.1"/>
    </source>
</evidence>
<reference evidence="2 3" key="1">
    <citation type="submission" date="2016-04" db="EMBL/GenBank/DDBJ databases">
        <title>Complete genome sequence of Bacillus oceanisediminis strain 2691.</title>
        <authorList>
            <person name="Jeong H."/>
            <person name="Kim H.J."/>
            <person name="Lee D.-W."/>
        </authorList>
    </citation>
    <scope>NUCLEOTIDE SEQUENCE [LARGE SCALE GENOMIC DNA]</scope>
    <source>
        <strain evidence="2 3">2691</strain>
    </source>
</reference>
<dbReference type="Pfam" id="PF14143">
    <property type="entry name" value="YrhC"/>
    <property type="match status" value="1"/>
</dbReference>
<evidence type="ECO:0000256" key="1">
    <source>
        <dbReference type="SAM" id="Phobius"/>
    </source>
</evidence>
<dbReference type="STRING" id="1196031.A361_21330"/>
<organism evidence="2 3">
    <name type="scientific">Cytobacillus oceanisediminis 2691</name>
    <dbReference type="NCBI Taxonomy" id="1196031"/>
    <lineage>
        <taxon>Bacteria</taxon>
        <taxon>Bacillati</taxon>
        <taxon>Bacillota</taxon>
        <taxon>Bacilli</taxon>
        <taxon>Bacillales</taxon>
        <taxon>Bacillaceae</taxon>
        <taxon>Cytobacillus</taxon>
    </lineage>
</organism>
<feature type="transmembrane region" description="Helical" evidence="1">
    <location>
        <begin position="20"/>
        <end position="39"/>
    </location>
</feature>
<dbReference type="AlphaFoldDB" id="A0A160MFC4"/>
<proteinExistence type="predicted"/>
<sequence length="86" mass="9831">MKNEAKHLFEKMVDFKRFAISMLAVGSFFYIGLIIPDTANTVSDLYIMAGSSSAFLFGSILFFILSKRCRSKLNETDEGQEYLMRK</sequence>